<gene>
    <name evidence="7" type="ORF">AB6A40_004949</name>
</gene>
<feature type="transmembrane region" description="Helical" evidence="6">
    <location>
        <begin position="7"/>
        <end position="24"/>
    </location>
</feature>
<dbReference type="AlphaFoldDB" id="A0ABD6EPQ7"/>
<feature type="transmembrane region" description="Helical" evidence="6">
    <location>
        <begin position="30"/>
        <end position="46"/>
    </location>
</feature>
<comment type="caution">
    <text evidence="7">The sequence shown here is derived from an EMBL/GenBank/DDBJ whole genome shotgun (WGS) entry which is preliminary data.</text>
</comment>
<evidence type="ECO:0000256" key="4">
    <source>
        <dbReference type="ARBA" id="ARBA00022989"/>
    </source>
</evidence>
<feature type="transmembrane region" description="Helical" evidence="6">
    <location>
        <begin position="51"/>
        <end position="68"/>
    </location>
</feature>
<name>A0ABD6EPQ7_9BILA</name>
<protein>
    <recommendedName>
        <fullName evidence="9">Transmembrane protein 14C</fullName>
    </recommendedName>
</protein>
<reference evidence="7 8" key="1">
    <citation type="submission" date="2024-08" db="EMBL/GenBank/DDBJ databases">
        <title>Gnathostoma spinigerum genome.</title>
        <authorList>
            <person name="Gonzalez-Bertolin B."/>
            <person name="Monzon S."/>
            <person name="Zaballos A."/>
            <person name="Jimenez P."/>
            <person name="Dekumyoy P."/>
            <person name="Varona S."/>
            <person name="Cuesta I."/>
            <person name="Sumanam S."/>
            <person name="Adisakwattana P."/>
            <person name="Gasser R.B."/>
            <person name="Hernandez-Gonzalez A."/>
            <person name="Young N.D."/>
            <person name="Perteguer M.J."/>
        </authorList>
    </citation>
    <scope>NUCLEOTIDE SEQUENCE [LARGE SCALE GENOMIC DNA]</scope>
    <source>
        <strain evidence="7">AL3</strain>
        <tissue evidence="7">Liver</tissue>
    </source>
</reference>
<organism evidence="7 8">
    <name type="scientific">Gnathostoma spinigerum</name>
    <dbReference type="NCBI Taxonomy" id="75299"/>
    <lineage>
        <taxon>Eukaryota</taxon>
        <taxon>Metazoa</taxon>
        <taxon>Ecdysozoa</taxon>
        <taxon>Nematoda</taxon>
        <taxon>Chromadorea</taxon>
        <taxon>Rhabditida</taxon>
        <taxon>Spirurina</taxon>
        <taxon>Gnathostomatomorpha</taxon>
        <taxon>Gnathostomatoidea</taxon>
        <taxon>Gnathostomatidae</taxon>
        <taxon>Gnathostoma</taxon>
    </lineage>
</organism>
<evidence type="ECO:0000256" key="3">
    <source>
        <dbReference type="ARBA" id="ARBA00022692"/>
    </source>
</evidence>
<evidence type="ECO:0000313" key="8">
    <source>
        <dbReference type="Proteomes" id="UP001608902"/>
    </source>
</evidence>
<dbReference type="InterPro" id="IPR044890">
    <property type="entry name" value="TMEM14_sf"/>
</dbReference>
<dbReference type="EMBL" id="JBGFUD010003017">
    <property type="protein sequence ID" value="MFH4978240.1"/>
    <property type="molecule type" value="Genomic_DNA"/>
</dbReference>
<dbReference type="PANTHER" id="PTHR12668:SF43">
    <property type="entry name" value="TRANSMEMBRANE PROTEIN 14 HOMOLOG"/>
    <property type="match status" value="1"/>
</dbReference>
<keyword evidence="5 6" id="KW-0472">Membrane</keyword>
<keyword evidence="4 6" id="KW-1133">Transmembrane helix</keyword>
<evidence type="ECO:0000256" key="5">
    <source>
        <dbReference type="ARBA" id="ARBA00023136"/>
    </source>
</evidence>
<dbReference type="InterPro" id="IPR005349">
    <property type="entry name" value="TMEM14"/>
</dbReference>
<dbReference type="Proteomes" id="UP001608902">
    <property type="component" value="Unassembled WGS sequence"/>
</dbReference>
<keyword evidence="3 6" id="KW-0812">Transmembrane</keyword>
<dbReference type="Gene3D" id="1.10.10.1740">
    <property type="entry name" value="Transmembrane protein 14-like"/>
    <property type="match status" value="1"/>
</dbReference>
<feature type="transmembrane region" description="Helical" evidence="6">
    <location>
        <begin position="74"/>
        <end position="92"/>
    </location>
</feature>
<proteinExistence type="inferred from homology"/>
<comment type="similarity">
    <text evidence="2">Belongs to the TMEM14 family.</text>
</comment>
<comment type="subcellular location">
    <subcellularLocation>
        <location evidence="1">Membrane</location>
    </subcellularLocation>
</comment>
<evidence type="ECO:0008006" key="9">
    <source>
        <dbReference type="Google" id="ProtNLM"/>
    </source>
</evidence>
<dbReference type="PANTHER" id="PTHR12668">
    <property type="entry name" value="TRANSMEMBRANE PROTEIN 14, 15"/>
    <property type="match status" value="1"/>
</dbReference>
<evidence type="ECO:0000256" key="1">
    <source>
        <dbReference type="ARBA" id="ARBA00004370"/>
    </source>
</evidence>
<evidence type="ECO:0000256" key="2">
    <source>
        <dbReference type="ARBA" id="ARBA00007590"/>
    </source>
</evidence>
<keyword evidence="8" id="KW-1185">Reference proteome</keyword>
<sequence length="97" mass="10410">MKSWIECCYSMIICAGGLVGYFKAGSLPSLIAGLVCGTVILCAAIAEKKSFILLVSGFLCCMMGHRFIKSGKLMPAGMVLILSLGVFMKNLVELIRQ</sequence>
<evidence type="ECO:0000313" key="7">
    <source>
        <dbReference type="EMBL" id="MFH4978240.1"/>
    </source>
</evidence>
<accession>A0ABD6EPQ7</accession>
<evidence type="ECO:0000256" key="6">
    <source>
        <dbReference type="SAM" id="Phobius"/>
    </source>
</evidence>
<dbReference type="GO" id="GO:0016020">
    <property type="term" value="C:membrane"/>
    <property type="evidence" value="ECO:0007669"/>
    <property type="project" value="UniProtKB-SubCell"/>
</dbReference>
<dbReference type="Pfam" id="PF03647">
    <property type="entry name" value="Tmemb_14"/>
    <property type="match status" value="1"/>
</dbReference>